<keyword evidence="2" id="KW-1185">Reference proteome</keyword>
<organism evidence="1 2">
    <name type="scientific">Nepenthes gracilis</name>
    <name type="common">Slender pitcher plant</name>
    <dbReference type="NCBI Taxonomy" id="150966"/>
    <lineage>
        <taxon>Eukaryota</taxon>
        <taxon>Viridiplantae</taxon>
        <taxon>Streptophyta</taxon>
        <taxon>Embryophyta</taxon>
        <taxon>Tracheophyta</taxon>
        <taxon>Spermatophyta</taxon>
        <taxon>Magnoliopsida</taxon>
        <taxon>eudicotyledons</taxon>
        <taxon>Gunneridae</taxon>
        <taxon>Pentapetalae</taxon>
        <taxon>Caryophyllales</taxon>
        <taxon>Nepenthaceae</taxon>
        <taxon>Nepenthes</taxon>
    </lineage>
</organism>
<dbReference type="EMBL" id="BSYO01000027">
    <property type="protein sequence ID" value="GMH24179.1"/>
    <property type="molecule type" value="Genomic_DNA"/>
</dbReference>
<evidence type="ECO:0000313" key="1">
    <source>
        <dbReference type="EMBL" id="GMH24179.1"/>
    </source>
</evidence>
<sequence>MHVGDHGNFSKPRMVMLQLDWGWALIWQSFASSSPDLIFSLVHGKARGSREFEATIGQSLTVAFHFSLFSRRGHLFLNKGCGICHQHIRLLKDLFAIIPEMNCGDN</sequence>
<gene>
    <name evidence="1" type="ORF">Nepgr_026022</name>
</gene>
<dbReference type="AlphaFoldDB" id="A0AAD3Y1N2"/>
<evidence type="ECO:0000313" key="2">
    <source>
        <dbReference type="Proteomes" id="UP001279734"/>
    </source>
</evidence>
<accession>A0AAD3Y1N2</accession>
<name>A0AAD3Y1N2_NEPGR</name>
<protein>
    <submittedName>
        <fullName evidence="1">Uncharacterized protein</fullName>
    </submittedName>
</protein>
<comment type="caution">
    <text evidence="1">The sequence shown here is derived from an EMBL/GenBank/DDBJ whole genome shotgun (WGS) entry which is preliminary data.</text>
</comment>
<proteinExistence type="predicted"/>
<reference evidence="1" key="1">
    <citation type="submission" date="2023-05" db="EMBL/GenBank/DDBJ databases">
        <title>Nepenthes gracilis genome sequencing.</title>
        <authorList>
            <person name="Fukushima K."/>
        </authorList>
    </citation>
    <scope>NUCLEOTIDE SEQUENCE</scope>
    <source>
        <strain evidence="1">SING2019-196</strain>
    </source>
</reference>
<dbReference type="Proteomes" id="UP001279734">
    <property type="component" value="Unassembled WGS sequence"/>
</dbReference>